<dbReference type="GO" id="GO:0016491">
    <property type="term" value="F:oxidoreductase activity"/>
    <property type="evidence" value="ECO:0007669"/>
    <property type="project" value="InterPro"/>
</dbReference>
<sequence length="294" mass="32598">MQFRTLGNSGLSVSEVGFGCMSLKPDNAEASYLISKAIDSGITIFDTADLYDKGGNEILVGKAVKGKRNDVIISSKVGNQWRNDGSGWDWNPTKSYILKAIDASLKRLHTDYLDLYLLHGGTIDDPIDETIEAFEILKTSGKIKAYGISSIRPNVVREYVERSNISAVMTQFSLLDRRPEEDILQLLESKNIGVLARGSVAGGLLADKEPKPYLDWSEIEIADMISRFKSETQTPSETAIRWVLAHKAVSCAMVGIRTENQLMDAMASAGSKINQSEINRLSDLFPPKYYKDHR</sequence>
<proteinExistence type="predicted"/>
<evidence type="ECO:0000259" key="1">
    <source>
        <dbReference type="Pfam" id="PF00248"/>
    </source>
</evidence>
<dbReference type="InterPro" id="IPR023210">
    <property type="entry name" value="NADP_OxRdtase_dom"/>
</dbReference>
<dbReference type="Pfam" id="PF00248">
    <property type="entry name" value="Aldo_ket_red"/>
    <property type="match status" value="1"/>
</dbReference>
<dbReference type="InterPro" id="IPR036812">
    <property type="entry name" value="NAD(P)_OxRdtase_dom_sf"/>
</dbReference>
<comment type="caution">
    <text evidence="2">The sequence shown here is derived from an EMBL/GenBank/DDBJ whole genome shotgun (WGS) entry which is preliminary data.</text>
</comment>
<dbReference type="CDD" id="cd19086">
    <property type="entry name" value="AKR_AKR11C1"/>
    <property type="match status" value="1"/>
</dbReference>
<keyword evidence="3" id="KW-1185">Reference proteome</keyword>
<dbReference type="Proteomes" id="UP000712080">
    <property type="component" value="Unassembled WGS sequence"/>
</dbReference>
<dbReference type="PRINTS" id="PR00069">
    <property type="entry name" value="ALDKETRDTASE"/>
</dbReference>
<dbReference type="RefSeq" id="WP_169525912.1">
    <property type="nucleotide sequence ID" value="NZ_JAAMPU010000097.1"/>
</dbReference>
<evidence type="ECO:0000313" key="2">
    <source>
        <dbReference type="EMBL" id="NMH26905.1"/>
    </source>
</evidence>
<accession>A0A972FKH9</accession>
<dbReference type="PANTHER" id="PTHR43312:SF1">
    <property type="entry name" value="NADP-DEPENDENT OXIDOREDUCTASE DOMAIN-CONTAINING PROTEIN"/>
    <property type="match status" value="1"/>
</dbReference>
<dbReference type="InterPro" id="IPR020471">
    <property type="entry name" value="AKR"/>
</dbReference>
<reference evidence="2" key="1">
    <citation type="submission" date="2020-02" db="EMBL/GenBank/DDBJ databases">
        <title>Flavobacterium sp. genome.</title>
        <authorList>
            <person name="Jung H.S."/>
            <person name="Baek J.H."/>
            <person name="Jeon C.O."/>
        </authorList>
    </citation>
    <scope>NUCLEOTIDE SEQUENCE</scope>
    <source>
        <strain evidence="2">SE-s28</strain>
    </source>
</reference>
<dbReference type="SUPFAM" id="SSF51430">
    <property type="entry name" value="NAD(P)-linked oxidoreductase"/>
    <property type="match status" value="1"/>
</dbReference>
<name>A0A972FKH9_9FLAO</name>
<organism evidence="2 3">
    <name type="scientific">Flavobacterium silvaticum</name>
    <dbReference type="NCBI Taxonomy" id="1852020"/>
    <lineage>
        <taxon>Bacteria</taxon>
        <taxon>Pseudomonadati</taxon>
        <taxon>Bacteroidota</taxon>
        <taxon>Flavobacteriia</taxon>
        <taxon>Flavobacteriales</taxon>
        <taxon>Flavobacteriaceae</taxon>
        <taxon>Flavobacterium</taxon>
    </lineage>
</organism>
<dbReference type="AlphaFoldDB" id="A0A972FKH9"/>
<evidence type="ECO:0000313" key="3">
    <source>
        <dbReference type="Proteomes" id="UP000712080"/>
    </source>
</evidence>
<dbReference type="InterPro" id="IPR053135">
    <property type="entry name" value="AKR2_Oxidoreductase"/>
</dbReference>
<dbReference type="EMBL" id="JAAMPU010000097">
    <property type="protein sequence ID" value="NMH26905.1"/>
    <property type="molecule type" value="Genomic_DNA"/>
</dbReference>
<feature type="domain" description="NADP-dependent oxidoreductase" evidence="1">
    <location>
        <begin position="16"/>
        <end position="282"/>
    </location>
</feature>
<dbReference type="Gene3D" id="3.20.20.100">
    <property type="entry name" value="NADP-dependent oxidoreductase domain"/>
    <property type="match status" value="1"/>
</dbReference>
<gene>
    <name evidence="2" type="ORF">G6047_02570</name>
</gene>
<protein>
    <submittedName>
        <fullName evidence="2">Aldo/keto reductase</fullName>
    </submittedName>
</protein>
<dbReference type="PANTHER" id="PTHR43312">
    <property type="entry name" value="D-THREO-ALDOSE 1-DEHYDROGENASE"/>
    <property type="match status" value="1"/>
</dbReference>